<dbReference type="InterPro" id="IPR040809">
    <property type="entry name" value="LPD28"/>
</dbReference>
<sequence length="189" mass="22077">MNEEAAAINLEDYDIDASFVDDYSVEEAIISDEYDGLRYEHGYSVADQWAEEKRDAIHEWMRRRDRKAITDHLRTRRQPMTTRTLYPTAIRLLDNHRDTVKTILAYEADRRVNTANLPEGWHRYAVRANDGNGANDTFENWVWVDHMNDCISREDVSGMLAEQGGMVFEYAETDPDEPPIDMPEAIYQR</sequence>
<protein>
    <recommendedName>
        <fullName evidence="1">Large polyvalent protein associated domain-containing protein</fullName>
    </recommendedName>
</protein>
<evidence type="ECO:0000259" key="1">
    <source>
        <dbReference type="Pfam" id="PF18843"/>
    </source>
</evidence>
<geneLocation type="plasmid" evidence="2">
    <name>unnamed1</name>
</geneLocation>
<feature type="domain" description="Large polyvalent protein associated" evidence="1">
    <location>
        <begin position="101"/>
        <end position="170"/>
    </location>
</feature>
<name>A0AB39UFW1_9BIFI</name>
<dbReference type="RefSeq" id="WP_369343256.1">
    <property type="nucleotide sequence ID" value="NZ_CP129676.1"/>
</dbReference>
<dbReference type="EMBL" id="CP129676">
    <property type="protein sequence ID" value="XDS47726.1"/>
    <property type="molecule type" value="Genomic_DNA"/>
</dbReference>
<accession>A0AB39UFW1</accession>
<evidence type="ECO:0000313" key="2">
    <source>
        <dbReference type="EMBL" id="XDS47726.1"/>
    </source>
</evidence>
<dbReference type="Pfam" id="PF18843">
    <property type="entry name" value="LPD28"/>
    <property type="match status" value="1"/>
</dbReference>
<organism evidence="2">
    <name type="scientific">Bifidobacterium fermentum</name>
    <dbReference type="NCBI Taxonomy" id="3059035"/>
    <lineage>
        <taxon>Bacteria</taxon>
        <taxon>Bacillati</taxon>
        <taxon>Actinomycetota</taxon>
        <taxon>Actinomycetes</taxon>
        <taxon>Bifidobacteriales</taxon>
        <taxon>Bifidobacteriaceae</taxon>
        <taxon>Bifidobacterium</taxon>
    </lineage>
</organism>
<dbReference type="AlphaFoldDB" id="A0AB39UFW1"/>
<keyword evidence="2" id="KW-0614">Plasmid</keyword>
<reference evidence="2" key="1">
    <citation type="submission" date="2023-07" db="EMBL/GenBank/DDBJ databases">
        <title>Bifidobacterium aquikefiriaerophilum sp. nov. and Bifidobacterium eccum sp. nov., isolated from water kefir.</title>
        <authorList>
            <person name="Breselge S."/>
            <person name="Bellassi P."/>
            <person name="Barcenilla C."/>
            <person name="Alvarez-Ordonez A."/>
            <person name="Morelli L."/>
            <person name="Cotter P.D."/>
        </authorList>
    </citation>
    <scope>NUCLEOTIDE SEQUENCE</scope>
    <source>
        <strain evidence="2">WK048_4_13</strain>
        <plasmid evidence="2">unnamed1</plasmid>
    </source>
</reference>
<proteinExistence type="predicted"/>
<gene>
    <name evidence="2" type="ORF">QN217_10960</name>
</gene>